<dbReference type="Pfam" id="PF02903">
    <property type="entry name" value="Alpha-amylase_N"/>
    <property type="match status" value="1"/>
</dbReference>
<dbReference type="PANTHER" id="PTHR10357">
    <property type="entry name" value="ALPHA-AMYLASE FAMILY MEMBER"/>
    <property type="match status" value="1"/>
</dbReference>
<dbReference type="Proteomes" id="UP001158045">
    <property type="component" value="Unassembled WGS sequence"/>
</dbReference>
<dbReference type="RefSeq" id="WP_281093857.1">
    <property type="nucleotide sequence ID" value="NZ_JARYZI010000004.1"/>
</dbReference>
<comment type="similarity">
    <text evidence="1">Belongs to the glycosyl hydrolase 13 family.</text>
</comment>
<keyword evidence="2 5" id="KW-0378">Hydrolase</keyword>
<dbReference type="Pfam" id="PF00128">
    <property type="entry name" value="Alpha-amylase"/>
    <property type="match status" value="1"/>
</dbReference>
<evidence type="ECO:0000313" key="6">
    <source>
        <dbReference type="Proteomes" id="UP001158045"/>
    </source>
</evidence>
<dbReference type="InterPro" id="IPR006047">
    <property type="entry name" value="GH13_cat_dom"/>
</dbReference>
<dbReference type="InterPro" id="IPR045857">
    <property type="entry name" value="O16G_dom_2"/>
</dbReference>
<dbReference type="Gene3D" id="2.60.40.10">
    <property type="entry name" value="Immunoglobulins"/>
    <property type="match status" value="1"/>
</dbReference>
<proteinExistence type="inferred from homology"/>
<dbReference type="CDD" id="cd02857">
    <property type="entry name" value="E_set_CDase_PDE_N"/>
    <property type="match status" value="1"/>
</dbReference>
<dbReference type="PANTHER" id="PTHR10357:SF210">
    <property type="entry name" value="MALTODEXTRIN GLUCOSIDASE"/>
    <property type="match status" value="1"/>
</dbReference>
<dbReference type="CDD" id="cd11338">
    <property type="entry name" value="AmyAc_CMD"/>
    <property type="match status" value="1"/>
</dbReference>
<keyword evidence="6" id="KW-1185">Reference proteome</keyword>
<dbReference type="InterPro" id="IPR013780">
    <property type="entry name" value="Glyco_hydro_b"/>
</dbReference>
<dbReference type="EMBL" id="JARYZI010000004">
    <property type="protein sequence ID" value="MDH8678027.1"/>
    <property type="molecule type" value="Genomic_DNA"/>
</dbReference>
<sequence length="634" mass="73949">MNIHAIYHEAKSKYAYAFDKDTVHIRLRTAKGDISNVNMVWGDPFNWRKMTEAEMIEHQSKNEDPDFTKTHTWASDKDSPMAMVKDYSDHLYDYWFIEIKPEFKRTRYGFELFKESVNSDERFFYGAHGAYDLSLHPEMLSSLNDFFNFPYLNEEDVFSAPSWVKDAVWYQIFPERFANGDPSLNKPHVLPWGSHKEVTNEMHFGGDLQGIISKLDYIKDLGATGIYFTPIFEAPTTHKYDTIDYFKIDPEFGTNEAFKILVDEAHKRGIKVMLDAVFNHCGFKHPFFQDVVKNGMRSEYAQCFHLIKEPVINFPINAKGFPAPTGYMAAGALNYETFAFTPNMPKWRTGNPVAERYLLDVAEYWIREYDIDGWRLDVSNEVSHAFWRKFKKAVRAIKPDLFILGENWDDSTPWLRGDQFDSVMNYEFTYPVWHLLSREAMYKDFGVEAFKDNISRLLVSYPKNIAINMFNLLDSHDTSRLHTMLGEDERLVKIAFLLQMSFGGSPSVYYGSEIGLFGVHDGNRQCMVWDEAEQNLGLKAHVKQMIALRNQYPAMKEMDMKFISYDQASEMLIYSKEYKDETLTFIINLEERKQTISLKSLNLDFIEDVYNGYKLSVDEQASLVLDAFSFRILK</sequence>
<dbReference type="Gene3D" id="3.20.20.80">
    <property type="entry name" value="Glycosidases"/>
    <property type="match status" value="1"/>
</dbReference>
<dbReference type="Gene3D" id="3.90.400.10">
    <property type="entry name" value="Oligo-1,6-glucosidase, Domain 2"/>
    <property type="match status" value="1"/>
</dbReference>
<evidence type="ECO:0000313" key="5">
    <source>
        <dbReference type="EMBL" id="MDH8678027.1"/>
    </source>
</evidence>
<dbReference type="GO" id="GO:0016787">
    <property type="term" value="F:hydrolase activity"/>
    <property type="evidence" value="ECO:0007669"/>
    <property type="project" value="UniProtKB-KW"/>
</dbReference>
<keyword evidence="3" id="KW-0326">Glycosidase</keyword>
<evidence type="ECO:0000256" key="2">
    <source>
        <dbReference type="ARBA" id="ARBA00022801"/>
    </source>
</evidence>
<dbReference type="SUPFAM" id="SSF51445">
    <property type="entry name" value="(Trans)glycosidases"/>
    <property type="match status" value="1"/>
</dbReference>
<dbReference type="InterPro" id="IPR017853">
    <property type="entry name" value="GH"/>
</dbReference>
<dbReference type="SMART" id="SM00642">
    <property type="entry name" value="Aamy"/>
    <property type="match status" value="1"/>
</dbReference>
<gene>
    <name evidence="5" type="ORF">QE109_07695</name>
</gene>
<organism evidence="5 6">
    <name type="scientific">Fusibacter bizertensis</name>
    <dbReference type="NCBI Taxonomy" id="1488331"/>
    <lineage>
        <taxon>Bacteria</taxon>
        <taxon>Bacillati</taxon>
        <taxon>Bacillota</taxon>
        <taxon>Clostridia</taxon>
        <taxon>Eubacteriales</taxon>
        <taxon>Eubacteriales Family XII. Incertae Sedis</taxon>
        <taxon>Fusibacter</taxon>
    </lineage>
</organism>
<dbReference type="InterPro" id="IPR013783">
    <property type="entry name" value="Ig-like_fold"/>
</dbReference>
<evidence type="ECO:0000256" key="3">
    <source>
        <dbReference type="ARBA" id="ARBA00023295"/>
    </source>
</evidence>
<protein>
    <submittedName>
        <fullName evidence="5">Glycoside hydrolase family 13 protein</fullName>
    </submittedName>
</protein>
<name>A0ABT6NCA5_9FIRM</name>
<reference evidence="5 6" key="1">
    <citation type="submission" date="2023-04" db="EMBL/GenBank/DDBJ databases">
        <title>Fusibacter bizertensis strain WBS, isolated from littoral bottom sediments of the Arctic seas - biochemical and genomic analysis.</title>
        <authorList>
            <person name="Brioukhanov A.L."/>
        </authorList>
    </citation>
    <scope>NUCLEOTIDE SEQUENCE [LARGE SCALE GENOMIC DNA]</scope>
    <source>
        <strain evidence="5 6">WBS</strain>
    </source>
</reference>
<comment type="caution">
    <text evidence="5">The sequence shown here is derived from an EMBL/GenBank/DDBJ whole genome shotgun (WGS) entry which is preliminary data.</text>
</comment>
<dbReference type="InterPro" id="IPR004185">
    <property type="entry name" value="Glyco_hydro_13_lg-like_dom"/>
</dbReference>
<accession>A0ABT6NCA5</accession>
<evidence type="ECO:0000259" key="4">
    <source>
        <dbReference type="SMART" id="SM00642"/>
    </source>
</evidence>
<feature type="domain" description="Glycosyl hydrolase family 13 catalytic" evidence="4">
    <location>
        <begin position="171"/>
        <end position="549"/>
    </location>
</feature>
<evidence type="ECO:0000256" key="1">
    <source>
        <dbReference type="ARBA" id="ARBA00008061"/>
    </source>
</evidence>
<dbReference type="SUPFAM" id="SSF51011">
    <property type="entry name" value="Glycosyl hydrolase domain"/>
    <property type="match status" value="1"/>
</dbReference>
<dbReference type="Gene3D" id="2.60.40.1180">
    <property type="entry name" value="Golgi alpha-mannosidase II"/>
    <property type="match status" value="1"/>
</dbReference>